<dbReference type="AlphaFoldDB" id="A0A1I5ATX7"/>
<dbReference type="InterPro" id="IPR037401">
    <property type="entry name" value="SnoaL-like"/>
</dbReference>
<dbReference type="SUPFAM" id="SSF54427">
    <property type="entry name" value="NTF2-like"/>
    <property type="match status" value="1"/>
</dbReference>
<proteinExistence type="predicted"/>
<dbReference type="InterPro" id="IPR032710">
    <property type="entry name" value="NTF2-like_dom_sf"/>
</dbReference>
<dbReference type="GO" id="GO:0016853">
    <property type="term" value="F:isomerase activity"/>
    <property type="evidence" value="ECO:0007669"/>
    <property type="project" value="UniProtKB-KW"/>
</dbReference>
<gene>
    <name evidence="2" type="ORF">SAMN05216207_1018134</name>
</gene>
<sequence length="134" mass="14942">MLDHVNARPGDIDGATTTDEVRSALERYHDAVNRHDLDAVVAAFTDDGLIDCTPPPDGERYEGAAGVRALFRQLFDSDERTFETEELIVAGDRAVVRWRHHWVDAAGRPGHVRGVDVLRVRHGRIAEKLSYVKG</sequence>
<keyword evidence="2" id="KW-0413">Isomerase</keyword>
<evidence type="ECO:0000313" key="2">
    <source>
        <dbReference type="EMBL" id="SFN65884.1"/>
    </source>
</evidence>
<dbReference type="STRING" id="260086.SAMN05216207_1018134"/>
<reference evidence="2 3" key="1">
    <citation type="submission" date="2016-10" db="EMBL/GenBank/DDBJ databases">
        <authorList>
            <person name="de Groot N.N."/>
        </authorList>
    </citation>
    <scope>NUCLEOTIDE SEQUENCE [LARGE SCALE GENOMIC DNA]</scope>
    <source>
        <strain evidence="2 3">CGMCC 4.1877</strain>
    </source>
</reference>
<dbReference type="Pfam" id="PF12680">
    <property type="entry name" value="SnoaL_2"/>
    <property type="match status" value="1"/>
</dbReference>
<protein>
    <submittedName>
        <fullName evidence="2">Ketosteroid isomerase-related protein</fullName>
    </submittedName>
</protein>
<keyword evidence="3" id="KW-1185">Reference proteome</keyword>
<dbReference type="Gene3D" id="3.10.450.50">
    <property type="match status" value="1"/>
</dbReference>
<dbReference type="RefSeq" id="WP_093345309.1">
    <property type="nucleotide sequence ID" value="NZ_FOUY01000018.1"/>
</dbReference>
<name>A0A1I5ATX7_PSUAM</name>
<feature type="domain" description="SnoaL-like" evidence="1">
    <location>
        <begin position="26"/>
        <end position="127"/>
    </location>
</feature>
<dbReference type="EMBL" id="FOUY01000018">
    <property type="protein sequence ID" value="SFN65884.1"/>
    <property type="molecule type" value="Genomic_DNA"/>
</dbReference>
<evidence type="ECO:0000259" key="1">
    <source>
        <dbReference type="Pfam" id="PF12680"/>
    </source>
</evidence>
<organism evidence="2 3">
    <name type="scientific">Pseudonocardia ammonioxydans</name>
    <dbReference type="NCBI Taxonomy" id="260086"/>
    <lineage>
        <taxon>Bacteria</taxon>
        <taxon>Bacillati</taxon>
        <taxon>Actinomycetota</taxon>
        <taxon>Actinomycetes</taxon>
        <taxon>Pseudonocardiales</taxon>
        <taxon>Pseudonocardiaceae</taxon>
        <taxon>Pseudonocardia</taxon>
    </lineage>
</organism>
<dbReference type="Proteomes" id="UP000199614">
    <property type="component" value="Unassembled WGS sequence"/>
</dbReference>
<accession>A0A1I5ATX7</accession>
<dbReference type="OrthoDB" id="5185819at2"/>
<evidence type="ECO:0000313" key="3">
    <source>
        <dbReference type="Proteomes" id="UP000199614"/>
    </source>
</evidence>